<dbReference type="EMBL" id="FMUS01000005">
    <property type="protein sequence ID" value="SCY24593.1"/>
    <property type="molecule type" value="Genomic_DNA"/>
</dbReference>
<sequence length="91" mass="11397">MTEHFYDHEELWPATHRKKSSYNFRKYDYDIKQKSNLFNLDSLYRRMPKKPYTKGKKQGFEILMMYHWIHRLEGDDDYWQEYLQKTLPALN</sequence>
<dbReference type="AlphaFoldDB" id="A0A1G5EC49"/>
<dbReference type="STRING" id="1120976.SAMN03080606_01115"/>
<accession>A0A1G5EC49</accession>
<dbReference type="RefSeq" id="WP_242876911.1">
    <property type="nucleotide sequence ID" value="NZ_FMUS01000005.1"/>
</dbReference>
<name>A0A1G5EC49_9FIRM</name>
<evidence type="ECO:0000313" key="1">
    <source>
        <dbReference type="EMBL" id="SCY24593.1"/>
    </source>
</evidence>
<reference evidence="1 2" key="1">
    <citation type="submission" date="2016-10" db="EMBL/GenBank/DDBJ databases">
        <authorList>
            <person name="de Groot N.N."/>
        </authorList>
    </citation>
    <scope>NUCLEOTIDE SEQUENCE [LARGE SCALE GENOMIC DNA]</scope>
    <source>
        <strain evidence="1 2">DSM 18978</strain>
    </source>
</reference>
<proteinExistence type="predicted"/>
<dbReference type="Proteomes" id="UP000198636">
    <property type="component" value="Unassembled WGS sequence"/>
</dbReference>
<protein>
    <submittedName>
        <fullName evidence="1">Uncharacterized protein</fullName>
    </submittedName>
</protein>
<keyword evidence="2" id="KW-1185">Reference proteome</keyword>
<gene>
    <name evidence="1" type="ORF">SAMN03080606_01115</name>
</gene>
<evidence type="ECO:0000313" key="2">
    <source>
        <dbReference type="Proteomes" id="UP000198636"/>
    </source>
</evidence>
<organism evidence="1 2">
    <name type="scientific">Alkaliphilus peptidifermentans DSM 18978</name>
    <dbReference type="NCBI Taxonomy" id="1120976"/>
    <lineage>
        <taxon>Bacteria</taxon>
        <taxon>Bacillati</taxon>
        <taxon>Bacillota</taxon>
        <taxon>Clostridia</taxon>
        <taxon>Peptostreptococcales</taxon>
        <taxon>Natronincolaceae</taxon>
        <taxon>Alkaliphilus</taxon>
    </lineage>
</organism>